<dbReference type="GO" id="GO:0005829">
    <property type="term" value="C:cytosol"/>
    <property type="evidence" value="ECO:0007669"/>
    <property type="project" value="TreeGrafter"/>
</dbReference>
<evidence type="ECO:0000259" key="3">
    <source>
        <dbReference type="PROSITE" id="PS50968"/>
    </source>
</evidence>
<dbReference type="GO" id="GO:0019464">
    <property type="term" value="P:glycine decarboxylation via glycine cleavage system"/>
    <property type="evidence" value="ECO:0007669"/>
    <property type="project" value="InterPro"/>
</dbReference>
<dbReference type="NCBIfam" id="TIGR00527">
    <property type="entry name" value="gcvH"/>
    <property type="match status" value="1"/>
</dbReference>
<dbReference type="EMBL" id="VSSQ01040353">
    <property type="protein sequence ID" value="MPM93576.1"/>
    <property type="molecule type" value="Genomic_DNA"/>
</dbReference>
<dbReference type="InterPro" id="IPR033753">
    <property type="entry name" value="GCV_H/Fam206"/>
</dbReference>
<protein>
    <submittedName>
        <fullName evidence="4">Glycine cleavage system H protein</fullName>
    </submittedName>
</protein>
<dbReference type="PROSITE" id="PS50968">
    <property type="entry name" value="BIOTINYL_LIPOYL"/>
    <property type="match status" value="1"/>
</dbReference>
<dbReference type="InterPro" id="IPR003016">
    <property type="entry name" value="2-oxoA_DH_lipoyl-BS"/>
</dbReference>
<dbReference type="AlphaFoldDB" id="A0A645DW67"/>
<dbReference type="NCBIfam" id="NF002270">
    <property type="entry name" value="PRK01202.1"/>
    <property type="match status" value="1"/>
</dbReference>
<dbReference type="CDD" id="cd06848">
    <property type="entry name" value="GCS_H"/>
    <property type="match status" value="1"/>
</dbReference>
<comment type="caution">
    <text evidence="4">The sequence shown here is derived from an EMBL/GenBank/DDBJ whole genome shotgun (WGS) entry which is preliminary data.</text>
</comment>
<dbReference type="SUPFAM" id="SSF51230">
    <property type="entry name" value="Single hybrid motif"/>
    <property type="match status" value="1"/>
</dbReference>
<name>A0A645DW67_9ZZZZ</name>
<evidence type="ECO:0000256" key="1">
    <source>
        <dbReference type="ARBA" id="ARBA00009249"/>
    </source>
</evidence>
<sequence length="127" mass="13055">MSTVKAGLRYSADHEWLDTAATPARVGISAIAVEALGDVVHLELPELGTVLAAGDACGEIESTKSVADLYAPAAGTVVEVNQAVLDDPALLNEDPYGAGWLFTVEVSAEGALLSAEEYLARNGGELA</sequence>
<dbReference type="InterPro" id="IPR000089">
    <property type="entry name" value="Biotin_lipoyl"/>
</dbReference>
<dbReference type="InterPro" id="IPR011053">
    <property type="entry name" value="Single_hybrid_motif"/>
</dbReference>
<dbReference type="PROSITE" id="PS00189">
    <property type="entry name" value="LIPOYL"/>
    <property type="match status" value="1"/>
</dbReference>
<dbReference type="GO" id="GO:0005960">
    <property type="term" value="C:glycine cleavage complex"/>
    <property type="evidence" value="ECO:0007669"/>
    <property type="project" value="InterPro"/>
</dbReference>
<gene>
    <name evidence="4" type="primary">gcvH_40</name>
    <name evidence="4" type="ORF">SDC9_140715</name>
</gene>
<dbReference type="Pfam" id="PF01597">
    <property type="entry name" value="GCV_H"/>
    <property type="match status" value="1"/>
</dbReference>
<comment type="similarity">
    <text evidence="1">Belongs to the GcvH family.</text>
</comment>
<dbReference type="GO" id="GO:0009249">
    <property type="term" value="P:protein lipoylation"/>
    <property type="evidence" value="ECO:0007669"/>
    <property type="project" value="TreeGrafter"/>
</dbReference>
<dbReference type="InterPro" id="IPR002930">
    <property type="entry name" value="GCV_H"/>
</dbReference>
<dbReference type="Gene3D" id="2.40.50.100">
    <property type="match status" value="1"/>
</dbReference>
<proteinExistence type="inferred from homology"/>
<evidence type="ECO:0000256" key="2">
    <source>
        <dbReference type="ARBA" id="ARBA00022823"/>
    </source>
</evidence>
<dbReference type="HAMAP" id="MF_00272">
    <property type="entry name" value="GcvH"/>
    <property type="match status" value="1"/>
</dbReference>
<accession>A0A645DW67</accession>
<dbReference type="PANTHER" id="PTHR11715">
    <property type="entry name" value="GLYCINE CLEAVAGE SYSTEM H PROTEIN"/>
    <property type="match status" value="1"/>
</dbReference>
<organism evidence="4">
    <name type="scientific">bioreactor metagenome</name>
    <dbReference type="NCBI Taxonomy" id="1076179"/>
    <lineage>
        <taxon>unclassified sequences</taxon>
        <taxon>metagenomes</taxon>
        <taxon>ecological metagenomes</taxon>
    </lineage>
</organism>
<reference evidence="4" key="1">
    <citation type="submission" date="2019-08" db="EMBL/GenBank/DDBJ databases">
        <authorList>
            <person name="Kucharzyk K."/>
            <person name="Murdoch R.W."/>
            <person name="Higgins S."/>
            <person name="Loffler F."/>
        </authorList>
    </citation>
    <scope>NUCLEOTIDE SEQUENCE</scope>
</reference>
<evidence type="ECO:0000313" key="4">
    <source>
        <dbReference type="EMBL" id="MPM93576.1"/>
    </source>
</evidence>
<dbReference type="InterPro" id="IPR017453">
    <property type="entry name" value="GCV_H_sub"/>
</dbReference>
<feature type="domain" description="Lipoyl-binding" evidence="3">
    <location>
        <begin position="23"/>
        <end position="105"/>
    </location>
</feature>
<dbReference type="PANTHER" id="PTHR11715:SF3">
    <property type="entry name" value="GLYCINE CLEAVAGE SYSTEM H PROTEIN-RELATED"/>
    <property type="match status" value="1"/>
</dbReference>
<keyword evidence="2" id="KW-0450">Lipoyl</keyword>